<keyword evidence="6" id="KW-1185">Reference proteome</keyword>
<name>A0A511MYG1_DEIC1</name>
<evidence type="ECO:0000256" key="1">
    <source>
        <dbReference type="ARBA" id="ARBA00001946"/>
    </source>
</evidence>
<evidence type="ECO:0000259" key="4">
    <source>
        <dbReference type="PROSITE" id="PS51462"/>
    </source>
</evidence>
<dbReference type="OrthoDB" id="9810648at2"/>
<comment type="similarity">
    <text evidence="3">Belongs to the Nudix hydrolase family.</text>
</comment>
<dbReference type="Gene3D" id="3.90.79.10">
    <property type="entry name" value="Nucleoside Triphosphate Pyrophosphohydrolase"/>
    <property type="match status" value="1"/>
</dbReference>
<dbReference type="SUPFAM" id="SSF55811">
    <property type="entry name" value="Nudix"/>
    <property type="match status" value="1"/>
</dbReference>
<dbReference type="InterPro" id="IPR015797">
    <property type="entry name" value="NUDIX_hydrolase-like_dom_sf"/>
</dbReference>
<gene>
    <name evidence="5" type="ORF">DC3_08120</name>
</gene>
<protein>
    <submittedName>
        <fullName evidence="5">DNA mismatch repair protein MutT</fullName>
    </submittedName>
</protein>
<organism evidence="5 6">
    <name type="scientific">Deinococcus cellulosilyticus (strain DSM 18568 / NBRC 106333 / KACC 11606 / 5516J-15)</name>
    <dbReference type="NCBI Taxonomy" id="1223518"/>
    <lineage>
        <taxon>Bacteria</taxon>
        <taxon>Thermotogati</taxon>
        <taxon>Deinococcota</taxon>
        <taxon>Deinococci</taxon>
        <taxon>Deinococcales</taxon>
        <taxon>Deinococcaceae</taxon>
        <taxon>Deinococcus</taxon>
    </lineage>
</organism>
<feature type="domain" description="Nudix hydrolase" evidence="4">
    <location>
        <begin position="13"/>
        <end position="141"/>
    </location>
</feature>
<dbReference type="InterPro" id="IPR000086">
    <property type="entry name" value="NUDIX_hydrolase_dom"/>
</dbReference>
<sequence length="145" mass="15757">MKKANGMILEQPLIQNAAGMVVINAQQQILLQQRASGLWDLPGGHLEPGESLEECAFRETLEETGLQVHAAHLLGVASGKDVYVDTPEGQRIFYVTAIYQAKAFEGELSCSSESKAVGFFPLHSLPDVISPSVKCVLQHLRENGL</sequence>
<dbReference type="PANTHER" id="PTHR43046">
    <property type="entry name" value="GDP-MANNOSE MANNOSYL HYDROLASE"/>
    <property type="match status" value="1"/>
</dbReference>
<evidence type="ECO:0000313" key="6">
    <source>
        <dbReference type="Proteomes" id="UP000321306"/>
    </source>
</evidence>
<comment type="caution">
    <text evidence="5">The sequence shown here is derived from an EMBL/GenBank/DDBJ whole genome shotgun (WGS) entry which is preliminary data.</text>
</comment>
<dbReference type="InterPro" id="IPR020476">
    <property type="entry name" value="Nudix_hydrolase"/>
</dbReference>
<dbReference type="InterPro" id="IPR020084">
    <property type="entry name" value="NUDIX_hydrolase_CS"/>
</dbReference>
<dbReference type="EMBL" id="BJXB01000003">
    <property type="protein sequence ID" value="GEM45177.1"/>
    <property type="molecule type" value="Genomic_DNA"/>
</dbReference>
<accession>A0A511MYG1</accession>
<dbReference type="PROSITE" id="PS51462">
    <property type="entry name" value="NUDIX"/>
    <property type="match status" value="1"/>
</dbReference>
<dbReference type="PRINTS" id="PR00502">
    <property type="entry name" value="NUDIXFAMILY"/>
</dbReference>
<dbReference type="Proteomes" id="UP000321306">
    <property type="component" value="Unassembled WGS sequence"/>
</dbReference>
<dbReference type="PANTHER" id="PTHR43046:SF2">
    <property type="entry name" value="8-OXO-DGTP DIPHOSPHATASE-RELATED"/>
    <property type="match status" value="1"/>
</dbReference>
<proteinExistence type="inferred from homology"/>
<dbReference type="AlphaFoldDB" id="A0A511MYG1"/>
<dbReference type="PROSITE" id="PS00893">
    <property type="entry name" value="NUDIX_BOX"/>
    <property type="match status" value="1"/>
</dbReference>
<evidence type="ECO:0000256" key="3">
    <source>
        <dbReference type="RuleBase" id="RU003476"/>
    </source>
</evidence>
<evidence type="ECO:0000256" key="2">
    <source>
        <dbReference type="ARBA" id="ARBA00022801"/>
    </source>
</evidence>
<dbReference type="Pfam" id="PF00293">
    <property type="entry name" value="NUDIX"/>
    <property type="match status" value="1"/>
</dbReference>
<evidence type="ECO:0000313" key="5">
    <source>
        <dbReference type="EMBL" id="GEM45177.1"/>
    </source>
</evidence>
<dbReference type="GO" id="GO:0016787">
    <property type="term" value="F:hydrolase activity"/>
    <property type="evidence" value="ECO:0007669"/>
    <property type="project" value="UniProtKB-KW"/>
</dbReference>
<keyword evidence="2 3" id="KW-0378">Hydrolase</keyword>
<comment type="cofactor">
    <cofactor evidence="1">
        <name>Mg(2+)</name>
        <dbReference type="ChEBI" id="CHEBI:18420"/>
    </cofactor>
</comment>
<reference evidence="5 6" key="1">
    <citation type="submission" date="2019-07" db="EMBL/GenBank/DDBJ databases">
        <title>Whole genome shotgun sequence of Deinococcus cellulosilyticus NBRC 106333.</title>
        <authorList>
            <person name="Hosoyama A."/>
            <person name="Uohara A."/>
            <person name="Ohji S."/>
            <person name="Ichikawa N."/>
        </authorList>
    </citation>
    <scope>NUCLEOTIDE SEQUENCE [LARGE SCALE GENOMIC DNA]</scope>
    <source>
        <strain evidence="5 6">NBRC 106333</strain>
    </source>
</reference>